<dbReference type="SUPFAM" id="SSF48264">
    <property type="entry name" value="Cytochrome P450"/>
    <property type="match status" value="1"/>
</dbReference>
<dbReference type="PRINTS" id="PR00385">
    <property type="entry name" value="P450"/>
</dbReference>
<evidence type="ECO:0000256" key="2">
    <source>
        <dbReference type="ARBA" id="ARBA00022617"/>
    </source>
</evidence>
<feature type="signal peptide" evidence="8">
    <location>
        <begin position="1"/>
        <end position="19"/>
    </location>
</feature>
<feature type="transmembrane region" description="Helical" evidence="7">
    <location>
        <begin position="1154"/>
        <end position="1176"/>
    </location>
</feature>
<comment type="caution">
    <text evidence="10">The sequence shown here is derived from an EMBL/GenBank/DDBJ whole genome shotgun (WGS) entry which is preliminary data.</text>
</comment>
<evidence type="ECO:0000256" key="3">
    <source>
        <dbReference type="ARBA" id="ARBA00022723"/>
    </source>
</evidence>
<feature type="transmembrane region" description="Helical" evidence="7">
    <location>
        <begin position="850"/>
        <end position="875"/>
    </location>
</feature>
<feature type="domain" description="DUF7908" evidence="9">
    <location>
        <begin position="145"/>
        <end position="272"/>
    </location>
</feature>
<dbReference type="InterPro" id="IPR001128">
    <property type="entry name" value="Cyt_P450"/>
</dbReference>
<dbReference type="GO" id="GO:0004497">
    <property type="term" value="F:monooxygenase activity"/>
    <property type="evidence" value="ECO:0007669"/>
    <property type="project" value="InterPro"/>
</dbReference>
<dbReference type="InterPro" id="IPR017972">
    <property type="entry name" value="Cyt_P450_CS"/>
</dbReference>
<evidence type="ECO:0000256" key="6">
    <source>
        <dbReference type="SAM" id="MobiDB-lite"/>
    </source>
</evidence>
<dbReference type="CDD" id="cd11062">
    <property type="entry name" value="CYP58-like"/>
    <property type="match status" value="1"/>
</dbReference>
<comment type="cofactor">
    <cofactor evidence="1 5">
        <name>heme</name>
        <dbReference type="ChEBI" id="CHEBI:30413"/>
    </cofactor>
</comment>
<keyword evidence="2 5" id="KW-0349">Heme</keyword>
<dbReference type="PRINTS" id="PR00463">
    <property type="entry name" value="EP450I"/>
</dbReference>
<keyword evidence="11" id="KW-1185">Reference proteome</keyword>
<sequence length="1361" mass="144827">MKSYIVATTLLGSAGIASAAEYPSMVMDTWCITYLSTYLAPISAQPGSSSSRHFTFFGNSSTAAATVLNTVDQSFIASESGTTLGVTTLDISPTQAQSNSEALSSGPTTGPLTETINTPPLSATDITSSALATSTGIVEPSGRSVIFLVHASSNQERGIKKRDIGGFVGADDPDVCTFALTFNLGDGQLFVGGLPTFYAGEDYKALGVQDEDSFVQGAITGTFGISGRTLVFRNSDLPNGEAGFCQDSGGQVYITFTASPPGCIPVTLDVYDSENTHAFTVSNANLYAATQCQNGRLVGSETSTSALAISTEASMAETNTAKTGMAENVSSEMFGSGEPTTAEATVFTEVSSLSSSERSGPFSESSDSKALTTTSSQIVDTSTFASSPIFGSILSTVSSKIDETSTSASSSVSGTTVFPQAIGSSASTTFSFEAPTIVSSQIVNTSTLTTSSLSSIGALSTVSLQAITSSASTTFSFGAPITVSSQIVDISTPATSSLSSTGALSTVSLQAISLSASTTFSFRALTTVSSQIVDTSTLITSSLSDTGTLYTVSLQAISSSASTSGFGTSTIVSTQIVDTSASASSQTQTQTFGFVTSTVISSELVESFVTIQSSILSGESSTKATSSTKASSSTEQGESNLLTTTSKEPIGTSSPTFGSTSETSSEPASSDISDTSSSAKETTSYSSTTISESSTEITTTTIEASTVTTETSTTITETSTITTELIISTIILESSTVITTTTIEASTITTETSTTMTEASTTTTELMISTTISESSTEITTPATEASTTTTELMTTTTTAAPQSECQSASSPYTVQGVDFDLSCDSVITGGTSVGVAPATDFNHMEQKSVLLPASITAAAVFQTIAYLVVIWLAYRILLAVYNISPLHPLHRFPGPKIAAASYLYEAYYDWWRVGRYGHEIRRMHERYGPIVRINPDELHCSDPYFTDEIYAGPGRIRDKWQHQLNTGGAGPVSVTGFSTVNHEIHRMRKGALSKYFSRQQMLKLEGEVKEFAQMTVDKMLRYAGGEPFDVKEAFNCFTADIMSQYAFGESMGFIAQDGWEPNLATWVKSFFQSAYMMRHNVFARKMAQLLPFLSDYLGEDMKAVMRQMNVVIPGYIAAALKNPEGGRVFADVMESKSLPDSEKSMYRLSGEGFNFLLAGTETTAAILTVITYYLLAQPLTYKRLMADLKGIDPQTLKWTELEQRPYLWAVIHEALRVMPGVSHRSARIAREEDLVYKSKDGNVEWVIPRGTPIGMTSMINHWDKEIFPNPDEYIPERWLEGGKPNFKLQKLLIAFGKGSRACIGENLAYCEVYIMAALLAFRVIPRARLSETTIDDITYDHDLIVVQTKKGSISVLIAIS</sequence>
<protein>
    <submittedName>
        <fullName evidence="10">Trichodiene oxygenase</fullName>
    </submittedName>
</protein>
<dbReference type="GO" id="GO:0005506">
    <property type="term" value="F:iron ion binding"/>
    <property type="evidence" value="ECO:0007669"/>
    <property type="project" value="InterPro"/>
</dbReference>
<accession>A0A8H4JEH7</accession>
<keyword evidence="7" id="KW-0472">Membrane</keyword>
<dbReference type="PANTHER" id="PTHR24305">
    <property type="entry name" value="CYTOCHROME P450"/>
    <property type="match status" value="1"/>
</dbReference>
<dbReference type="InterPro" id="IPR036396">
    <property type="entry name" value="Cyt_P450_sf"/>
</dbReference>
<dbReference type="Pfam" id="PF25485">
    <property type="entry name" value="DUF7908"/>
    <property type="match status" value="1"/>
</dbReference>
<gene>
    <name evidence="10" type="ORF">FACUT_12021</name>
</gene>
<keyword evidence="4 5" id="KW-0408">Iron</keyword>
<evidence type="ECO:0000256" key="7">
    <source>
        <dbReference type="SAM" id="Phobius"/>
    </source>
</evidence>
<evidence type="ECO:0000313" key="10">
    <source>
        <dbReference type="EMBL" id="KAF4417792.1"/>
    </source>
</evidence>
<keyword evidence="8" id="KW-0732">Signal</keyword>
<feature type="binding site" description="axial binding residue" evidence="5">
    <location>
        <position position="1303"/>
    </location>
    <ligand>
        <name>heme</name>
        <dbReference type="ChEBI" id="CHEBI:30413"/>
    </ligand>
    <ligandPart>
        <name>Fe</name>
        <dbReference type="ChEBI" id="CHEBI:18248"/>
    </ligandPart>
</feature>
<dbReference type="Proteomes" id="UP000536711">
    <property type="component" value="Unassembled WGS sequence"/>
</dbReference>
<dbReference type="PROSITE" id="PS00086">
    <property type="entry name" value="CYTOCHROME_P450"/>
    <property type="match status" value="1"/>
</dbReference>
<feature type="region of interest" description="Disordered" evidence="6">
    <location>
        <begin position="622"/>
        <end position="716"/>
    </location>
</feature>
<keyword evidence="3 5" id="KW-0479">Metal-binding</keyword>
<name>A0A8H4JEH7_9HYPO</name>
<evidence type="ECO:0000259" key="9">
    <source>
        <dbReference type="Pfam" id="PF25485"/>
    </source>
</evidence>
<dbReference type="EMBL" id="JAADJF010000419">
    <property type="protein sequence ID" value="KAF4417792.1"/>
    <property type="molecule type" value="Genomic_DNA"/>
</dbReference>
<evidence type="ECO:0000256" key="4">
    <source>
        <dbReference type="ARBA" id="ARBA00023004"/>
    </source>
</evidence>
<feature type="chain" id="PRO_5034516910" evidence="8">
    <location>
        <begin position="20"/>
        <end position="1361"/>
    </location>
</feature>
<feature type="region of interest" description="Disordered" evidence="6">
    <location>
        <begin position="348"/>
        <end position="371"/>
    </location>
</feature>
<keyword evidence="7" id="KW-1133">Transmembrane helix</keyword>
<organism evidence="10 11">
    <name type="scientific">Fusarium acutatum</name>
    <dbReference type="NCBI Taxonomy" id="78861"/>
    <lineage>
        <taxon>Eukaryota</taxon>
        <taxon>Fungi</taxon>
        <taxon>Dikarya</taxon>
        <taxon>Ascomycota</taxon>
        <taxon>Pezizomycotina</taxon>
        <taxon>Sordariomycetes</taxon>
        <taxon>Hypocreomycetidae</taxon>
        <taxon>Hypocreales</taxon>
        <taxon>Nectriaceae</taxon>
        <taxon>Fusarium</taxon>
        <taxon>Fusarium fujikuroi species complex</taxon>
    </lineage>
</organism>
<dbReference type="InterPro" id="IPR050121">
    <property type="entry name" value="Cytochrome_P450_monoxygenase"/>
</dbReference>
<proteinExistence type="predicted"/>
<dbReference type="PANTHER" id="PTHR24305:SF147">
    <property type="entry name" value="P450, PUTATIVE (EUROFUNG)-RELATED"/>
    <property type="match status" value="1"/>
</dbReference>
<dbReference type="GO" id="GO:0016705">
    <property type="term" value="F:oxidoreductase activity, acting on paired donors, with incorporation or reduction of molecular oxygen"/>
    <property type="evidence" value="ECO:0007669"/>
    <property type="project" value="InterPro"/>
</dbReference>
<evidence type="ECO:0000256" key="1">
    <source>
        <dbReference type="ARBA" id="ARBA00001971"/>
    </source>
</evidence>
<keyword evidence="7" id="KW-0812">Transmembrane</keyword>
<evidence type="ECO:0000313" key="11">
    <source>
        <dbReference type="Proteomes" id="UP000536711"/>
    </source>
</evidence>
<dbReference type="GO" id="GO:0020037">
    <property type="term" value="F:heme binding"/>
    <property type="evidence" value="ECO:0007669"/>
    <property type="project" value="InterPro"/>
</dbReference>
<feature type="compositionally biased region" description="Polar residues" evidence="6">
    <location>
        <begin position="635"/>
        <end position="658"/>
    </location>
</feature>
<reference evidence="10 11" key="1">
    <citation type="submission" date="2020-01" db="EMBL/GenBank/DDBJ databases">
        <title>Identification and distribution of gene clusters putatively required for synthesis of sphingolipid metabolism inhibitors in phylogenetically diverse species of the filamentous fungus Fusarium.</title>
        <authorList>
            <person name="Kim H.-S."/>
            <person name="Busman M."/>
            <person name="Brown D.W."/>
            <person name="Divon H."/>
            <person name="Uhlig S."/>
            <person name="Proctor R.H."/>
        </authorList>
    </citation>
    <scope>NUCLEOTIDE SEQUENCE [LARGE SCALE GENOMIC DNA]</scope>
    <source>
        <strain evidence="10 11">NRRL 13308</strain>
    </source>
</reference>
<dbReference type="OrthoDB" id="1470350at2759"/>
<feature type="compositionally biased region" description="Low complexity" evidence="6">
    <location>
        <begin position="349"/>
        <end position="365"/>
    </location>
</feature>
<feature type="compositionally biased region" description="Low complexity" evidence="6">
    <location>
        <begin position="659"/>
        <end position="716"/>
    </location>
</feature>
<dbReference type="Gene3D" id="1.10.630.10">
    <property type="entry name" value="Cytochrome P450"/>
    <property type="match status" value="1"/>
</dbReference>
<evidence type="ECO:0000256" key="8">
    <source>
        <dbReference type="SAM" id="SignalP"/>
    </source>
</evidence>
<feature type="compositionally biased region" description="Low complexity" evidence="6">
    <location>
        <begin position="622"/>
        <end position="634"/>
    </location>
</feature>
<dbReference type="Pfam" id="PF00067">
    <property type="entry name" value="p450"/>
    <property type="match status" value="1"/>
</dbReference>
<dbReference type="InterPro" id="IPR002401">
    <property type="entry name" value="Cyt_P450_E_grp-I"/>
</dbReference>
<evidence type="ECO:0000256" key="5">
    <source>
        <dbReference type="PIRSR" id="PIRSR602401-1"/>
    </source>
</evidence>
<dbReference type="InterPro" id="IPR057230">
    <property type="entry name" value="DUF7908"/>
</dbReference>